<gene>
    <name evidence="3" type="ORF">CNMCM5623_005034</name>
</gene>
<feature type="region of interest" description="Disordered" evidence="1">
    <location>
        <begin position="190"/>
        <end position="218"/>
    </location>
</feature>
<keyword evidence="2" id="KW-1133">Transmembrane helix</keyword>
<evidence type="ECO:0000256" key="1">
    <source>
        <dbReference type="SAM" id="MobiDB-lite"/>
    </source>
</evidence>
<organism evidence="3 4">
    <name type="scientific">Aspergillus felis</name>
    <dbReference type="NCBI Taxonomy" id="1287682"/>
    <lineage>
        <taxon>Eukaryota</taxon>
        <taxon>Fungi</taxon>
        <taxon>Dikarya</taxon>
        <taxon>Ascomycota</taxon>
        <taxon>Pezizomycotina</taxon>
        <taxon>Eurotiomycetes</taxon>
        <taxon>Eurotiomycetidae</taxon>
        <taxon>Eurotiales</taxon>
        <taxon>Aspergillaceae</taxon>
        <taxon>Aspergillus</taxon>
        <taxon>Aspergillus subgen. Fumigati</taxon>
    </lineage>
</organism>
<dbReference type="EMBL" id="JACBAE010001378">
    <property type="protein sequence ID" value="KAF7159654.1"/>
    <property type="molecule type" value="Genomic_DNA"/>
</dbReference>
<proteinExistence type="predicted"/>
<sequence>MRVVNIPATQTWATTSVSTTTLLMPTIFTPPTGCANFWTLEPPSYNWVKPSGILIQNCETVVSSCFPSGFANVGRTAATQVYNPGACPVGYTSAFVAVGDQITTAVCCYSNFVYTTTEVSYSDGPPSMYAGCTSYLPEKSSTFVFARGVRADLDVQVTGSMIMWAQPITVEFVASDLSRLGIKYPTATSTSNPTITASTTDSSALQQSTTASSTTSEASQTSLTIVNINTSQTSPGAQGSVPNSSSSHSAGFFISTGAKVGIGVGAGVGALLISAFLYLWISRHRKAKANAATMHVVPGDHPPYYYNTEGLRGGFPAPAGSTKQARGPPMELDNGDYSNYSGKNLPELQG</sequence>
<evidence type="ECO:0000256" key="2">
    <source>
        <dbReference type="SAM" id="Phobius"/>
    </source>
</evidence>
<name>A0A8H6PSR9_9EURO</name>
<feature type="compositionally biased region" description="Low complexity" evidence="1">
    <location>
        <begin position="196"/>
        <end position="218"/>
    </location>
</feature>
<evidence type="ECO:0000313" key="4">
    <source>
        <dbReference type="Proteomes" id="UP000654922"/>
    </source>
</evidence>
<reference evidence="3" key="1">
    <citation type="submission" date="2020-06" db="EMBL/GenBank/DDBJ databases">
        <title>Draft genome sequences of strains closely related to Aspergillus parafelis and Aspergillus hiratsukae.</title>
        <authorList>
            <person name="Dos Santos R.A.C."/>
            <person name="Rivero-Menendez O."/>
            <person name="Steenwyk J.L."/>
            <person name="Mead M.E."/>
            <person name="Goldman G.H."/>
            <person name="Alastruey-Izquierdo A."/>
            <person name="Rokas A."/>
        </authorList>
    </citation>
    <scope>NUCLEOTIDE SEQUENCE</scope>
    <source>
        <strain evidence="3">CNM-CM5623</strain>
    </source>
</reference>
<evidence type="ECO:0008006" key="5">
    <source>
        <dbReference type="Google" id="ProtNLM"/>
    </source>
</evidence>
<feature type="region of interest" description="Disordered" evidence="1">
    <location>
        <begin position="315"/>
        <end position="350"/>
    </location>
</feature>
<comment type="caution">
    <text evidence="3">The sequence shown here is derived from an EMBL/GenBank/DDBJ whole genome shotgun (WGS) entry which is preliminary data.</text>
</comment>
<dbReference type="Proteomes" id="UP000654922">
    <property type="component" value="Unassembled WGS sequence"/>
</dbReference>
<keyword evidence="2" id="KW-0472">Membrane</keyword>
<evidence type="ECO:0000313" key="3">
    <source>
        <dbReference type="EMBL" id="KAF7159654.1"/>
    </source>
</evidence>
<accession>A0A8H6PSR9</accession>
<feature type="transmembrane region" description="Helical" evidence="2">
    <location>
        <begin position="260"/>
        <end position="281"/>
    </location>
</feature>
<keyword evidence="2" id="KW-0812">Transmembrane</keyword>
<dbReference type="OrthoDB" id="4770059at2759"/>
<protein>
    <recommendedName>
        <fullName evidence="5">Mid2 domain-containing protein</fullName>
    </recommendedName>
</protein>
<dbReference type="AlphaFoldDB" id="A0A8H6PSR9"/>